<reference evidence="4" key="2">
    <citation type="submission" date="2025-08" db="UniProtKB">
        <authorList>
            <consortium name="Ensembl"/>
        </authorList>
    </citation>
    <scope>IDENTIFICATION</scope>
</reference>
<sequence length="188" mass="21018">MSVPLLKIGAVLSTMAMVTNWMSQTLPSLVGLNGTSVSRGGTSERIVSALYPSPEEGWQIYSSAQDADGKCICTVVAPAQNMCNRDPRSRQLRQLMEKVQKSTVGLRSGIVIQEMKHGQAEVTPVTERMGEEERAGRKWEKKEEEKDKEKMRETERGREHAGWSADLECYIQNHWSVCFGSMLYSAFG</sequence>
<feature type="domain" description="Noelin" evidence="3">
    <location>
        <begin position="52"/>
        <end position="102"/>
    </location>
</feature>
<accession>A0AAY5KYT3</accession>
<feature type="region of interest" description="Disordered" evidence="1">
    <location>
        <begin position="121"/>
        <end position="158"/>
    </location>
</feature>
<evidence type="ECO:0000313" key="4">
    <source>
        <dbReference type="Ensembl" id="ENSELUP00000093465.1"/>
    </source>
</evidence>
<dbReference type="Pfam" id="PF12308">
    <property type="entry name" value="Noelin-1"/>
    <property type="match status" value="1"/>
</dbReference>
<dbReference type="Proteomes" id="UP000265140">
    <property type="component" value="Chromosome 11"/>
</dbReference>
<reference evidence="4" key="3">
    <citation type="submission" date="2025-09" db="UniProtKB">
        <authorList>
            <consortium name="Ensembl"/>
        </authorList>
    </citation>
    <scope>IDENTIFICATION</scope>
</reference>
<organism evidence="4 5">
    <name type="scientific">Esox lucius</name>
    <name type="common">Northern pike</name>
    <dbReference type="NCBI Taxonomy" id="8010"/>
    <lineage>
        <taxon>Eukaryota</taxon>
        <taxon>Metazoa</taxon>
        <taxon>Chordata</taxon>
        <taxon>Craniata</taxon>
        <taxon>Vertebrata</taxon>
        <taxon>Euteleostomi</taxon>
        <taxon>Actinopterygii</taxon>
        <taxon>Neopterygii</taxon>
        <taxon>Teleostei</taxon>
        <taxon>Protacanthopterygii</taxon>
        <taxon>Esociformes</taxon>
        <taxon>Esocidae</taxon>
        <taxon>Esox</taxon>
    </lineage>
</organism>
<reference evidence="4 5" key="1">
    <citation type="submission" date="2020-02" db="EMBL/GenBank/DDBJ databases">
        <title>Esox lucius (northern pike) genome, fEsoLuc1, primary haplotype.</title>
        <authorList>
            <person name="Myers G."/>
            <person name="Karagic N."/>
            <person name="Meyer A."/>
            <person name="Pippel M."/>
            <person name="Reichard M."/>
            <person name="Winkler S."/>
            <person name="Tracey A."/>
            <person name="Sims Y."/>
            <person name="Howe K."/>
            <person name="Rhie A."/>
            <person name="Formenti G."/>
            <person name="Durbin R."/>
            <person name="Fedrigo O."/>
            <person name="Jarvis E.D."/>
        </authorList>
    </citation>
    <scope>NUCLEOTIDE SEQUENCE [LARGE SCALE GENOMIC DNA]</scope>
</reference>
<evidence type="ECO:0000256" key="2">
    <source>
        <dbReference type="SAM" id="SignalP"/>
    </source>
</evidence>
<proteinExistence type="predicted"/>
<feature type="compositionally biased region" description="Basic and acidic residues" evidence="1">
    <location>
        <begin position="128"/>
        <end position="158"/>
    </location>
</feature>
<keyword evidence="2" id="KW-0732">Signal</keyword>
<protein>
    <recommendedName>
        <fullName evidence="3">Noelin domain-containing protein</fullName>
    </recommendedName>
</protein>
<evidence type="ECO:0000256" key="1">
    <source>
        <dbReference type="SAM" id="MobiDB-lite"/>
    </source>
</evidence>
<evidence type="ECO:0000313" key="5">
    <source>
        <dbReference type="Proteomes" id="UP000265140"/>
    </source>
</evidence>
<dbReference type="Ensembl" id="ENSELUT00000089110.1">
    <property type="protein sequence ID" value="ENSELUP00000093465.1"/>
    <property type="gene ID" value="ENSELUG00000024523.3"/>
</dbReference>
<dbReference type="InterPro" id="IPR022082">
    <property type="entry name" value="Noelin_dom"/>
</dbReference>
<feature type="signal peptide" evidence="2">
    <location>
        <begin position="1"/>
        <end position="16"/>
    </location>
</feature>
<evidence type="ECO:0000259" key="3">
    <source>
        <dbReference type="Pfam" id="PF12308"/>
    </source>
</evidence>
<dbReference type="GeneTree" id="ENSGT00940000159148"/>
<dbReference type="AlphaFoldDB" id="A0AAY5KYT3"/>
<name>A0AAY5KYT3_ESOLU</name>
<feature type="chain" id="PRO_5044186094" description="Noelin domain-containing protein" evidence="2">
    <location>
        <begin position="17"/>
        <end position="188"/>
    </location>
</feature>
<keyword evidence="5" id="KW-1185">Reference proteome</keyword>